<feature type="domain" description="Tip attachment protein J HDII-ins2" evidence="3">
    <location>
        <begin position="89"/>
        <end position="215"/>
    </location>
</feature>
<evidence type="ECO:0000259" key="1">
    <source>
        <dbReference type="Pfam" id="PF09327"/>
    </source>
</evidence>
<accession>A0ABX7GSY4</accession>
<evidence type="ECO:0000259" key="2">
    <source>
        <dbReference type="Pfam" id="PF13550"/>
    </source>
</evidence>
<dbReference type="InterPro" id="IPR036116">
    <property type="entry name" value="FN3_sf"/>
</dbReference>
<dbReference type="EMBL" id="CP064030">
    <property type="protein sequence ID" value="QRN52385.1"/>
    <property type="molecule type" value="Genomic_DNA"/>
</dbReference>
<dbReference type="InterPro" id="IPR053171">
    <property type="entry name" value="Viral_Tip_Attach_Protein"/>
</dbReference>
<organism evidence="4 5">
    <name type="scientific">Dyella caseinilytica</name>
    <dbReference type="NCBI Taxonomy" id="1849581"/>
    <lineage>
        <taxon>Bacteria</taxon>
        <taxon>Pseudomonadati</taxon>
        <taxon>Pseudomonadota</taxon>
        <taxon>Gammaproteobacteria</taxon>
        <taxon>Lysobacterales</taxon>
        <taxon>Rhodanobacteraceae</taxon>
        <taxon>Dyella</taxon>
    </lineage>
</organism>
<name>A0ABX7GSY4_9GAMM</name>
<dbReference type="RefSeq" id="WP_188799633.1">
    <property type="nucleotide sequence ID" value="NZ_BMIZ01000002.1"/>
</dbReference>
<dbReference type="Pfam" id="PF24801">
    <property type="entry name" value="FNIII-A_GpJ"/>
    <property type="match status" value="1"/>
</dbReference>
<evidence type="ECO:0000313" key="4">
    <source>
        <dbReference type="EMBL" id="QRN52385.1"/>
    </source>
</evidence>
<dbReference type="Gene3D" id="2.60.40.10">
    <property type="entry name" value="Immunoglobulins"/>
    <property type="match status" value="1"/>
</dbReference>
<dbReference type="Pfam" id="PF13550">
    <property type="entry name" value="Phage-tail_3"/>
    <property type="match status" value="1"/>
</dbReference>
<dbReference type="PANTHER" id="PTHR36251">
    <property type="entry name" value="FELS-1 PROPHAGE HOST SPECIFICITY PROTEIN-RELATED"/>
    <property type="match status" value="1"/>
</dbReference>
<dbReference type="PANTHER" id="PTHR36251:SF2">
    <property type="entry name" value="GIFSY-2 PROPHAGE HOST SPECIFICITY PROTEIN J, PHAGE LAMBDA"/>
    <property type="match status" value="1"/>
</dbReference>
<feature type="domain" description="Tip attachment protein J central straight fiber" evidence="1">
    <location>
        <begin position="931"/>
        <end position="1061"/>
    </location>
</feature>
<gene>
    <name evidence="4" type="ORF">ISN74_12945</name>
</gene>
<evidence type="ECO:0000313" key="5">
    <source>
        <dbReference type="Proteomes" id="UP000663181"/>
    </source>
</evidence>
<dbReference type="InterPro" id="IPR013783">
    <property type="entry name" value="Ig-like_fold"/>
</dbReference>
<evidence type="ECO:0000259" key="3">
    <source>
        <dbReference type="Pfam" id="PF24801"/>
    </source>
</evidence>
<dbReference type="InterPro" id="IPR055385">
    <property type="entry name" value="GpJ_HDII-ins2"/>
</dbReference>
<protein>
    <submittedName>
        <fullName evidence="4">Host specificity protein J</fullName>
    </submittedName>
</protein>
<dbReference type="InterPro" id="IPR015406">
    <property type="entry name" value="GpJ_CSF"/>
</dbReference>
<dbReference type="InterPro" id="IPR032876">
    <property type="entry name" value="J_dom"/>
</dbReference>
<proteinExistence type="predicted"/>
<dbReference type="Pfam" id="PF09327">
    <property type="entry name" value="Phage_Tail_Tip"/>
    <property type="match status" value="1"/>
</dbReference>
<sequence>MLNLQGFKGSSGQHTPVESPDNLRSIATFRIVDLIGEGEIGGLVNGLQSVYLAGTPLANPDGSLNFSNVSVTQRTGTQDQDYIPGFASVENAISLGIELKSETPWVQAINNLQLSAVSVTISTPALSKIDTSTGDVSGYSVAFRIEVQSDGGAYQLAYNGAITGKTTTKYQRSIRVDLPPARLGWSIRVTRTTANANSSSIADTTTIDSYTEIVDGKFAYPNSALIGITGDASQFSSIPPRAYDMWGRIVLVPSNYDPQRRTYSGVWDGTFKPAWTNNPAWAYYDLVTNPRFGLGHLITQAQVNKWTLYQIAQYCDQLVPDGKGGQEPRFTLNVFLQTANDAYKLLSDLASVFRGISYWMGGSITASADMPGDPTYVYTAANVINGKFTYSASSRKTRYTTALVTWNDPANAYQQAQEYVQDDAGLARYGIQPTQVSAFGCTSQGQAQRAGKWILLTSQLETDTVTFDVGLDGMIASPGQIIRIADPFRAGLRQGGRISRATINVITLDRPPGKVAQGDTLTCVMPSGVSETQTVVSVSGRDITVTPFSVAPNAESVWTVESASLSAQTFKVIGVKYNNTDTEISFTITALQHNASKFAAIDNGTQIQIPPISQLPASVQPAPSNVHLSSNVVTMQGIATNVMTIAWDAAPGAVQYQVDWRKDSGEWVSAGRVSGQSVDVQGIYTGSYIARVYAINVSGVTSLPALSPLTDVLGKTGAPPLLTSLTAKPLVFGIALAWGFPPGADDTQRTEIWYSASPQLSTAQKLGDFAYPQASYQMLGLAAGVSFFFWGRMVDRTGNIGPFYPTGNGVNGQSSSDAGDILTYLAGQIGQTQLAQDVLAPIQALTPPMAGDAELYAGDDTHYAGVWSQMYAQQEGDAALAGQIDTVAVKIDGFDGLVQTEAQARIDGDTALSTQITTVQATAGDAQALAQTTSTAVASLNGKVSASYQIKVQIASNGQYYAAGMAIGVDNSSGVAQSQILFQADRFALINVNNNAVTSPFVIQNGQTFISQAYIQDGTITNAKIGGVIQSTAVDPTGNPVWSIDKNGSMTMRGGAGGAYRTERDGNGARLYDGNGTLRMRWGAW</sequence>
<dbReference type="Proteomes" id="UP000663181">
    <property type="component" value="Chromosome"/>
</dbReference>
<keyword evidence="5" id="KW-1185">Reference proteome</keyword>
<feature type="domain" description="Tip attachment protein J" evidence="2">
    <location>
        <begin position="339"/>
        <end position="499"/>
    </location>
</feature>
<dbReference type="SUPFAM" id="SSF49265">
    <property type="entry name" value="Fibronectin type III"/>
    <property type="match status" value="1"/>
</dbReference>
<reference evidence="4 5" key="1">
    <citation type="submission" date="2020-10" db="EMBL/GenBank/DDBJ databases">
        <title>Phylogeny of dyella-like bacteria.</title>
        <authorList>
            <person name="Fu J."/>
        </authorList>
    </citation>
    <scope>NUCLEOTIDE SEQUENCE [LARGE SCALE GENOMIC DNA]</scope>
    <source>
        <strain evidence="4 5">DHOB09</strain>
    </source>
</reference>